<accession>A0AAV2SG12</accession>
<dbReference type="PANTHER" id="PTHR24123:SF33">
    <property type="entry name" value="PROTEIN HOS4"/>
    <property type="match status" value="1"/>
</dbReference>
<gene>
    <name evidence="4" type="ORF">MNOR_LOCUS35389</name>
</gene>
<feature type="non-terminal residue" evidence="4">
    <location>
        <position position="488"/>
    </location>
</feature>
<feature type="repeat" description="ANK" evidence="3">
    <location>
        <begin position="207"/>
        <end position="239"/>
    </location>
</feature>
<protein>
    <submittedName>
        <fullName evidence="4">Uncharacterized protein</fullName>
    </submittedName>
</protein>
<dbReference type="Pfam" id="PF12796">
    <property type="entry name" value="Ank_2"/>
    <property type="match status" value="3"/>
</dbReference>
<evidence type="ECO:0000313" key="5">
    <source>
        <dbReference type="Proteomes" id="UP001497623"/>
    </source>
</evidence>
<dbReference type="Pfam" id="PF13637">
    <property type="entry name" value="Ank_4"/>
    <property type="match status" value="1"/>
</dbReference>
<evidence type="ECO:0000256" key="1">
    <source>
        <dbReference type="ARBA" id="ARBA00022737"/>
    </source>
</evidence>
<name>A0AAV2SG12_MEGNR</name>
<feature type="repeat" description="ANK" evidence="3">
    <location>
        <begin position="34"/>
        <end position="67"/>
    </location>
</feature>
<feature type="repeat" description="ANK" evidence="3">
    <location>
        <begin position="100"/>
        <end position="132"/>
    </location>
</feature>
<dbReference type="Proteomes" id="UP001497623">
    <property type="component" value="Unassembled WGS sequence"/>
</dbReference>
<keyword evidence="1" id="KW-0677">Repeat</keyword>
<dbReference type="InterPro" id="IPR002110">
    <property type="entry name" value="Ankyrin_rpt"/>
</dbReference>
<reference evidence="4 5" key="1">
    <citation type="submission" date="2024-05" db="EMBL/GenBank/DDBJ databases">
        <authorList>
            <person name="Wallberg A."/>
        </authorList>
    </citation>
    <scope>NUCLEOTIDE SEQUENCE [LARGE SCALE GENOMIC DNA]</scope>
</reference>
<dbReference type="PROSITE" id="PS50088">
    <property type="entry name" value="ANK_REPEAT"/>
    <property type="match status" value="5"/>
</dbReference>
<feature type="repeat" description="ANK" evidence="3">
    <location>
        <begin position="340"/>
        <end position="372"/>
    </location>
</feature>
<dbReference type="PRINTS" id="PR01415">
    <property type="entry name" value="ANKYRIN"/>
</dbReference>
<dbReference type="EMBL" id="CAXKWB010058835">
    <property type="protein sequence ID" value="CAL4181171.1"/>
    <property type="molecule type" value="Genomic_DNA"/>
</dbReference>
<dbReference type="PROSITE" id="PS50297">
    <property type="entry name" value="ANK_REP_REGION"/>
    <property type="match status" value="4"/>
</dbReference>
<dbReference type="AlphaFoldDB" id="A0AAV2SG12"/>
<dbReference type="InterPro" id="IPR036770">
    <property type="entry name" value="Ankyrin_rpt-contain_sf"/>
</dbReference>
<evidence type="ECO:0000256" key="2">
    <source>
        <dbReference type="ARBA" id="ARBA00023043"/>
    </source>
</evidence>
<feature type="non-terminal residue" evidence="4">
    <location>
        <position position="1"/>
    </location>
</feature>
<evidence type="ECO:0000256" key="3">
    <source>
        <dbReference type="PROSITE-ProRule" id="PRU00023"/>
    </source>
</evidence>
<dbReference type="SMART" id="SM00248">
    <property type="entry name" value="ANK"/>
    <property type="match status" value="13"/>
</dbReference>
<dbReference type="InterPro" id="IPR051165">
    <property type="entry name" value="Multifunctional_ANK_Repeat"/>
</dbReference>
<sequence length="488" mass="55463">PIPPLHEAIKQNQVEVVTNLLQQSDIDCNKIDIHGKSPLHYAAENNCTELCDLLLLQKGIKVDIVGRDSPLCHAIKNGHIDICEKLINSKVININFLNRKKRTAVHIAVESSKPEILKLLLSKGAKRNTKDHYNRTPLYYCLKYSDLDKKKCFLLLLEFEDQNDKVDVTTLDGNGDSALHWAIRDGSEFMVKRLLDLNANSNAQNKDGMTPVLDAAKRGSVKILKMLKEKNCNFEQLNNDNRGVLHIISLSKSQIGIHYLLENFDIDVIIKDKKGKTALHYAIEEYKPSFAHKLVIACSYCRTDDDFNNPIHIAAKKGMSSLVEQLTSQSRNAVDKQNKNNETPLHIAVKRDDANICRILVKKKAKFDIKDKDGKTALQLAVEKNCEQTVKEILNKAGERELSNTNNKTILHVAAQKGFLNCYKILIKKELNLCWLKDDDKKLPLEMAFMMRHAEVFCLLLKNMSSDGKIDEDIHIVQYFRTALEENI</sequence>
<feature type="repeat" description="ANK" evidence="3">
    <location>
        <begin position="174"/>
        <end position="206"/>
    </location>
</feature>
<dbReference type="PANTHER" id="PTHR24123">
    <property type="entry name" value="ANKYRIN REPEAT-CONTAINING"/>
    <property type="match status" value="1"/>
</dbReference>
<organism evidence="4 5">
    <name type="scientific">Meganyctiphanes norvegica</name>
    <name type="common">Northern krill</name>
    <name type="synonym">Thysanopoda norvegica</name>
    <dbReference type="NCBI Taxonomy" id="48144"/>
    <lineage>
        <taxon>Eukaryota</taxon>
        <taxon>Metazoa</taxon>
        <taxon>Ecdysozoa</taxon>
        <taxon>Arthropoda</taxon>
        <taxon>Crustacea</taxon>
        <taxon>Multicrustacea</taxon>
        <taxon>Malacostraca</taxon>
        <taxon>Eumalacostraca</taxon>
        <taxon>Eucarida</taxon>
        <taxon>Euphausiacea</taxon>
        <taxon>Euphausiidae</taxon>
        <taxon>Meganyctiphanes</taxon>
    </lineage>
</organism>
<dbReference type="Gene3D" id="1.25.40.20">
    <property type="entry name" value="Ankyrin repeat-containing domain"/>
    <property type="match status" value="3"/>
</dbReference>
<comment type="caution">
    <text evidence="4">The sequence shown here is derived from an EMBL/GenBank/DDBJ whole genome shotgun (WGS) entry which is preliminary data.</text>
</comment>
<proteinExistence type="predicted"/>
<keyword evidence="5" id="KW-1185">Reference proteome</keyword>
<evidence type="ECO:0000313" key="4">
    <source>
        <dbReference type="EMBL" id="CAL4181171.1"/>
    </source>
</evidence>
<dbReference type="SUPFAM" id="SSF48403">
    <property type="entry name" value="Ankyrin repeat"/>
    <property type="match status" value="3"/>
</dbReference>
<keyword evidence="2 3" id="KW-0040">ANK repeat</keyword>